<dbReference type="InterPro" id="IPR052037">
    <property type="entry name" value="LPS_export_LptA"/>
</dbReference>
<evidence type="ECO:0000313" key="5">
    <source>
        <dbReference type="Proteomes" id="UP001262754"/>
    </source>
</evidence>
<feature type="domain" description="Organic solvent tolerance-like N-terminal" evidence="3">
    <location>
        <begin position="46"/>
        <end position="163"/>
    </location>
</feature>
<reference evidence="4 5" key="1">
    <citation type="submission" date="2023-07" db="EMBL/GenBank/DDBJ databases">
        <title>Sorghum-associated microbial communities from plants grown in Nebraska, USA.</title>
        <authorList>
            <person name="Schachtman D."/>
        </authorList>
    </citation>
    <scope>NUCLEOTIDE SEQUENCE [LARGE SCALE GENOMIC DNA]</scope>
    <source>
        <strain evidence="4 5">DS2154</strain>
    </source>
</reference>
<gene>
    <name evidence="4" type="ORF">J2800_003129</name>
</gene>
<dbReference type="RefSeq" id="WP_056755652.1">
    <property type="nucleotide sequence ID" value="NZ_BMLD01000017.1"/>
</dbReference>
<protein>
    <submittedName>
        <fullName evidence="4">Lipopolysaccharide export system protein LptA</fullName>
    </submittedName>
</protein>
<feature type="signal peptide" evidence="2">
    <location>
        <begin position="1"/>
        <end position="21"/>
    </location>
</feature>
<dbReference type="Pfam" id="PF03968">
    <property type="entry name" value="LptD_N"/>
    <property type="match status" value="1"/>
</dbReference>
<sequence length="197" mass="21025">MNRWMAPTAIALSLLSGPALLVGFGSAATAQTTAAGGNNSSAPVDISADEQEVINSQCKTIFRGAVEVLQDKARMRAATMTVYNRRKTPGKTSSPTGNNDCGDVDRVEADGNVFYVTPEQTVRGDHAVYTYDNDTIVVTGDVVAVQGQDVARGDRMTIKTKTNDVKMESNATGRGKTRVRAVLYPDQNKDKKPAGKP</sequence>
<evidence type="ECO:0000313" key="4">
    <source>
        <dbReference type="EMBL" id="MDR6532373.1"/>
    </source>
</evidence>
<dbReference type="EMBL" id="JAVDRL010000008">
    <property type="protein sequence ID" value="MDR6532373.1"/>
    <property type="molecule type" value="Genomic_DNA"/>
</dbReference>
<proteinExistence type="predicted"/>
<dbReference type="PANTHER" id="PTHR36504:SF1">
    <property type="entry name" value="LIPOPOLYSACCHARIDE EXPORT SYSTEM PROTEIN LPTA"/>
    <property type="match status" value="1"/>
</dbReference>
<feature type="chain" id="PRO_5045920291" evidence="2">
    <location>
        <begin position="22"/>
        <end position="197"/>
    </location>
</feature>
<organism evidence="4 5">
    <name type="scientific">Caulobacter rhizosphaerae</name>
    <dbReference type="NCBI Taxonomy" id="2010972"/>
    <lineage>
        <taxon>Bacteria</taxon>
        <taxon>Pseudomonadati</taxon>
        <taxon>Pseudomonadota</taxon>
        <taxon>Alphaproteobacteria</taxon>
        <taxon>Caulobacterales</taxon>
        <taxon>Caulobacteraceae</taxon>
        <taxon>Caulobacter</taxon>
    </lineage>
</organism>
<evidence type="ECO:0000256" key="2">
    <source>
        <dbReference type="SAM" id="SignalP"/>
    </source>
</evidence>
<dbReference type="Proteomes" id="UP001262754">
    <property type="component" value="Unassembled WGS sequence"/>
</dbReference>
<dbReference type="Gene3D" id="2.60.450.10">
    <property type="entry name" value="Lipopolysaccharide (LPS) transport protein A like domain"/>
    <property type="match status" value="1"/>
</dbReference>
<name>A0ABU1N1R9_9CAUL</name>
<dbReference type="InterPro" id="IPR005653">
    <property type="entry name" value="OstA-like_N"/>
</dbReference>
<keyword evidence="1 2" id="KW-0732">Signal</keyword>
<evidence type="ECO:0000259" key="3">
    <source>
        <dbReference type="Pfam" id="PF03968"/>
    </source>
</evidence>
<comment type="caution">
    <text evidence="4">The sequence shown here is derived from an EMBL/GenBank/DDBJ whole genome shotgun (WGS) entry which is preliminary data.</text>
</comment>
<keyword evidence="5" id="KW-1185">Reference proteome</keyword>
<dbReference type="PANTHER" id="PTHR36504">
    <property type="entry name" value="LIPOPOLYSACCHARIDE EXPORT SYSTEM PROTEIN LPTA"/>
    <property type="match status" value="1"/>
</dbReference>
<evidence type="ECO:0000256" key="1">
    <source>
        <dbReference type="ARBA" id="ARBA00022729"/>
    </source>
</evidence>
<accession>A0ABU1N1R9</accession>